<proteinExistence type="predicted"/>
<protein>
    <submittedName>
        <fullName evidence="1">Uncharacterized protein</fullName>
    </submittedName>
</protein>
<sequence>MKEWRRQEGNGWGCFWDCVEMSERMEAVKEYLERMWRARSSRSKGLALERSRATCSIKIKPHLFQPATAALDSDLPSV</sequence>
<organism evidence="1 2">
    <name type="scientific">Portunus trituberculatus</name>
    <name type="common">Swimming crab</name>
    <name type="synonym">Neptunus trituberculatus</name>
    <dbReference type="NCBI Taxonomy" id="210409"/>
    <lineage>
        <taxon>Eukaryota</taxon>
        <taxon>Metazoa</taxon>
        <taxon>Ecdysozoa</taxon>
        <taxon>Arthropoda</taxon>
        <taxon>Crustacea</taxon>
        <taxon>Multicrustacea</taxon>
        <taxon>Malacostraca</taxon>
        <taxon>Eumalacostraca</taxon>
        <taxon>Eucarida</taxon>
        <taxon>Decapoda</taxon>
        <taxon>Pleocyemata</taxon>
        <taxon>Brachyura</taxon>
        <taxon>Eubrachyura</taxon>
        <taxon>Portunoidea</taxon>
        <taxon>Portunidae</taxon>
        <taxon>Portuninae</taxon>
        <taxon>Portunus</taxon>
    </lineage>
</organism>
<name>A0A5B7DQB5_PORTR</name>
<keyword evidence="2" id="KW-1185">Reference proteome</keyword>
<evidence type="ECO:0000313" key="2">
    <source>
        <dbReference type="Proteomes" id="UP000324222"/>
    </source>
</evidence>
<comment type="caution">
    <text evidence="1">The sequence shown here is derived from an EMBL/GenBank/DDBJ whole genome shotgun (WGS) entry which is preliminary data.</text>
</comment>
<dbReference type="Proteomes" id="UP000324222">
    <property type="component" value="Unassembled WGS sequence"/>
</dbReference>
<gene>
    <name evidence="1" type="ORF">E2C01_016264</name>
</gene>
<dbReference type="AlphaFoldDB" id="A0A5B7DQB5"/>
<evidence type="ECO:0000313" key="1">
    <source>
        <dbReference type="EMBL" id="MPC23224.1"/>
    </source>
</evidence>
<accession>A0A5B7DQB5</accession>
<reference evidence="1 2" key="1">
    <citation type="submission" date="2019-05" db="EMBL/GenBank/DDBJ databases">
        <title>Another draft genome of Portunus trituberculatus and its Hox gene families provides insights of decapod evolution.</title>
        <authorList>
            <person name="Jeong J.-H."/>
            <person name="Song I."/>
            <person name="Kim S."/>
            <person name="Choi T."/>
            <person name="Kim D."/>
            <person name="Ryu S."/>
            <person name="Kim W."/>
        </authorList>
    </citation>
    <scope>NUCLEOTIDE SEQUENCE [LARGE SCALE GENOMIC DNA]</scope>
    <source>
        <tissue evidence="1">Muscle</tissue>
    </source>
</reference>
<dbReference type="EMBL" id="VSRR010001180">
    <property type="protein sequence ID" value="MPC23224.1"/>
    <property type="molecule type" value="Genomic_DNA"/>
</dbReference>